<protein>
    <submittedName>
        <fullName evidence="1">Uncharacterized protein</fullName>
    </submittedName>
</protein>
<gene>
    <name evidence="1" type="ORF">BHM03_00035897</name>
</gene>
<dbReference type="EMBL" id="KV876214">
    <property type="protein sequence ID" value="RZR74364.1"/>
    <property type="molecule type" value="Genomic_DNA"/>
</dbReference>
<proteinExistence type="predicted"/>
<dbReference type="Proteomes" id="UP000290560">
    <property type="component" value="Unassembled WGS sequence"/>
</dbReference>
<dbReference type="AlphaFoldDB" id="A0A444BUN0"/>
<name>A0A444BUN0_ENSVE</name>
<accession>A0A444BUN0</accession>
<organism evidence="1">
    <name type="scientific">Ensete ventricosum</name>
    <name type="common">Abyssinian banana</name>
    <name type="synonym">Musa ensete</name>
    <dbReference type="NCBI Taxonomy" id="4639"/>
    <lineage>
        <taxon>Eukaryota</taxon>
        <taxon>Viridiplantae</taxon>
        <taxon>Streptophyta</taxon>
        <taxon>Embryophyta</taxon>
        <taxon>Tracheophyta</taxon>
        <taxon>Spermatophyta</taxon>
        <taxon>Magnoliopsida</taxon>
        <taxon>Liliopsida</taxon>
        <taxon>Zingiberales</taxon>
        <taxon>Musaceae</taxon>
        <taxon>Ensete</taxon>
    </lineage>
</organism>
<sequence>MLYGHKPAKHHFMPHGRYKPTVKPLRCLTVLCSPIQLEHPSRKRTGYMTQIRNLTRKSQARKKTYFEEREITLKITGGTMKCKSNSLEPDLIDEEWDDEDVH</sequence>
<evidence type="ECO:0000313" key="1">
    <source>
        <dbReference type="EMBL" id="RZR74364.1"/>
    </source>
</evidence>
<reference evidence="1" key="1">
    <citation type="journal article" date="2018" name="Data Brief">
        <title>Genome sequence data from 17 accessions of Ensete ventricosum, a staple food crop for millions in Ethiopia.</title>
        <authorList>
            <person name="Yemataw Z."/>
            <person name="Muzemil S."/>
            <person name="Ambachew D."/>
            <person name="Tripathi L."/>
            <person name="Tesfaye K."/>
            <person name="Chala A."/>
            <person name="Farbos A."/>
            <person name="O'Neill P."/>
            <person name="Moore K."/>
            <person name="Grant M."/>
            <person name="Studholme D.J."/>
        </authorList>
    </citation>
    <scope>NUCLEOTIDE SEQUENCE [LARGE SCALE GENOMIC DNA]</scope>
    <source>
        <tissue evidence="1">Leaf</tissue>
    </source>
</reference>